<organism evidence="7 8">
    <name type="scientific">Paralvinella palmiformis</name>
    <dbReference type="NCBI Taxonomy" id="53620"/>
    <lineage>
        <taxon>Eukaryota</taxon>
        <taxon>Metazoa</taxon>
        <taxon>Spiralia</taxon>
        <taxon>Lophotrochozoa</taxon>
        <taxon>Annelida</taxon>
        <taxon>Polychaeta</taxon>
        <taxon>Sedentaria</taxon>
        <taxon>Canalipalpata</taxon>
        <taxon>Terebellida</taxon>
        <taxon>Terebelliformia</taxon>
        <taxon>Alvinellidae</taxon>
        <taxon>Paralvinella</taxon>
    </lineage>
</organism>
<dbReference type="AlphaFoldDB" id="A0AAD9KBT1"/>
<feature type="compositionally biased region" description="Polar residues" evidence="5">
    <location>
        <begin position="313"/>
        <end position="328"/>
    </location>
</feature>
<feature type="compositionally biased region" description="Polar residues" evidence="5">
    <location>
        <begin position="532"/>
        <end position="547"/>
    </location>
</feature>
<feature type="region of interest" description="Disordered" evidence="5">
    <location>
        <begin position="122"/>
        <end position="141"/>
    </location>
</feature>
<dbReference type="EMBL" id="JAODUP010000014">
    <property type="protein sequence ID" value="KAK2168799.1"/>
    <property type="molecule type" value="Genomic_DNA"/>
</dbReference>
<evidence type="ECO:0000256" key="5">
    <source>
        <dbReference type="SAM" id="MobiDB-lite"/>
    </source>
</evidence>
<dbReference type="Pfam" id="PF01753">
    <property type="entry name" value="zf-MYND"/>
    <property type="match status" value="1"/>
</dbReference>
<protein>
    <recommendedName>
        <fullName evidence="6">MYND-type domain-containing protein</fullName>
    </recommendedName>
</protein>
<feature type="region of interest" description="Disordered" evidence="5">
    <location>
        <begin position="1"/>
        <end position="35"/>
    </location>
</feature>
<keyword evidence="3" id="KW-0862">Zinc</keyword>
<dbReference type="InterPro" id="IPR002893">
    <property type="entry name" value="Znf_MYND"/>
</dbReference>
<accession>A0AAD9KBT1</accession>
<evidence type="ECO:0000256" key="1">
    <source>
        <dbReference type="ARBA" id="ARBA00022723"/>
    </source>
</evidence>
<dbReference type="SUPFAM" id="SSF144232">
    <property type="entry name" value="HIT/MYND zinc finger-like"/>
    <property type="match status" value="1"/>
</dbReference>
<dbReference type="PROSITE" id="PS01360">
    <property type="entry name" value="ZF_MYND_1"/>
    <property type="match status" value="1"/>
</dbReference>
<evidence type="ECO:0000313" key="7">
    <source>
        <dbReference type="EMBL" id="KAK2168799.1"/>
    </source>
</evidence>
<evidence type="ECO:0000313" key="8">
    <source>
        <dbReference type="Proteomes" id="UP001208570"/>
    </source>
</evidence>
<evidence type="ECO:0000256" key="3">
    <source>
        <dbReference type="ARBA" id="ARBA00022833"/>
    </source>
</evidence>
<proteinExistence type="predicted"/>
<evidence type="ECO:0000256" key="4">
    <source>
        <dbReference type="PROSITE-ProRule" id="PRU00134"/>
    </source>
</evidence>
<dbReference type="GO" id="GO:0008270">
    <property type="term" value="F:zinc ion binding"/>
    <property type="evidence" value="ECO:0007669"/>
    <property type="project" value="UniProtKB-KW"/>
</dbReference>
<gene>
    <name evidence="7" type="ORF">LSH36_14g08049</name>
</gene>
<feature type="region of interest" description="Disordered" evidence="5">
    <location>
        <begin position="532"/>
        <end position="551"/>
    </location>
</feature>
<keyword evidence="8" id="KW-1185">Reference proteome</keyword>
<dbReference type="Proteomes" id="UP001208570">
    <property type="component" value="Unassembled WGS sequence"/>
</dbReference>
<feature type="region of interest" description="Disordered" evidence="5">
    <location>
        <begin position="308"/>
        <end position="328"/>
    </location>
</feature>
<name>A0AAD9KBT1_9ANNE</name>
<feature type="domain" description="MYND-type" evidence="6">
    <location>
        <begin position="584"/>
        <end position="620"/>
    </location>
</feature>
<dbReference type="Gene3D" id="6.10.140.2220">
    <property type="match status" value="1"/>
</dbReference>
<comment type="caution">
    <text evidence="7">The sequence shown here is derived from an EMBL/GenBank/DDBJ whole genome shotgun (WGS) entry which is preliminary data.</text>
</comment>
<dbReference type="PROSITE" id="PS50865">
    <property type="entry name" value="ZF_MYND_2"/>
    <property type="match status" value="1"/>
</dbReference>
<keyword evidence="2 4" id="KW-0863">Zinc-finger</keyword>
<reference evidence="7" key="1">
    <citation type="journal article" date="2023" name="Mol. Biol. Evol.">
        <title>Third-Generation Sequencing Reveals the Adaptive Role of the Epigenome in Three Deep-Sea Polychaetes.</title>
        <authorList>
            <person name="Perez M."/>
            <person name="Aroh O."/>
            <person name="Sun Y."/>
            <person name="Lan Y."/>
            <person name="Juniper S.K."/>
            <person name="Young C.R."/>
            <person name="Angers B."/>
            <person name="Qian P.Y."/>
        </authorList>
    </citation>
    <scope>NUCLEOTIDE SEQUENCE</scope>
    <source>
        <strain evidence="7">P08H-3</strain>
    </source>
</reference>
<keyword evidence="1" id="KW-0479">Metal-binding</keyword>
<evidence type="ECO:0000256" key="2">
    <source>
        <dbReference type="ARBA" id="ARBA00022771"/>
    </source>
</evidence>
<sequence>MTINKNSRDVINPNAKKLDQNDVLKTTSDEEESKPLDLSVKPAFDSALDLSFKLNEEAGSGADPRQNILDSSYACFNIPKPESSCISTSGHQEPCSVTQSKRVDLLTQHVSYSTESKIVPVTSTSSTDSKETIQLPPNQHSVPKLLESDIQSSPTAVSSLSTTLSTPNIFGSNTVARFVGPFSRRSVPPNVTVSRGLDPFPGKYVSANNTNNVSETVDTFLIKSQPTNNMNTATQAITSFPVPTIPLNNDISILTLPMHRTNSVLPHHCNSITKPLQPPMELPTIPQEARNKTQISNSVQQVSAVTMLPPGLPQQSPNQSGSLNSNISRTQFSPGVTTSVPSYCINTTRSAPSIPHSISHPTQRRLNNPNMTYPGRFAVSSDDQVRIPAGPGIPNSSSISEANHSCFVIEPADIQQVPVYQMSSCTETNVQSSVPIPGAFKTPDESRQQTALGSLPHTFTNQRVMHQQQCHQQHAQQQQQQQLLLQQQQQQRQRLHQLQELGQLNSMTSHSGALSERFQGLASVHAGSGPRQNISYNTAGTPVQQPGSSSSSSTANNILFCTQDGGALVCTIDEQDMRVVSINCDVCGSKAKFLCSNCKNVAYCSAKCQFNAWKSHRANCLVK</sequence>
<evidence type="ECO:0000259" key="6">
    <source>
        <dbReference type="PROSITE" id="PS50865"/>
    </source>
</evidence>